<evidence type="ECO:0000313" key="12">
    <source>
        <dbReference type="EMBL" id="BCT75896.1"/>
    </source>
</evidence>
<evidence type="ECO:0000256" key="9">
    <source>
        <dbReference type="PROSITE-ProRule" id="PRU01049"/>
    </source>
</evidence>
<comment type="function">
    <text evidence="8">GTPase that plays an essential role in the late steps of ribosome biogenesis.</text>
</comment>
<keyword evidence="6 8" id="KW-0342">GTP-binding</keyword>
<feature type="binding site" evidence="8">
    <location>
        <begin position="135"/>
        <end position="139"/>
    </location>
    <ligand>
        <name>GTP</name>
        <dbReference type="ChEBI" id="CHEBI:37565"/>
        <label>1</label>
    </ligand>
</feature>
<keyword evidence="5 8" id="KW-0547">Nucleotide-binding</keyword>
<protein>
    <recommendedName>
        <fullName evidence="2 8">GTPase Der</fullName>
    </recommendedName>
    <alternativeName>
        <fullName evidence="7 8">GTP-binding protein EngA</fullName>
    </alternativeName>
</protein>
<evidence type="ECO:0000256" key="4">
    <source>
        <dbReference type="ARBA" id="ARBA00022737"/>
    </source>
</evidence>
<keyword evidence="4" id="KW-0677">Repeat</keyword>
<evidence type="ECO:0000256" key="7">
    <source>
        <dbReference type="ARBA" id="ARBA00032345"/>
    </source>
</evidence>
<dbReference type="PANTHER" id="PTHR43834:SF6">
    <property type="entry name" value="GTPASE DER"/>
    <property type="match status" value="1"/>
</dbReference>
<keyword evidence="13" id="KW-1185">Reference proteome</keyword>
<feature type="compositionally biased region" description="Basic and acidic residues" evidence="10">
    <location>
        <begin position="495"/>
        <end position="527"/>
    </location>
</feature>
<dbReference type="SUPFAM" id="SSF52540">
    <property type="entry name" value="P-loop containing nucleoside triphosphate hydrolases"/>
    <property type="match status" value="2"/>
</dbReference>
<evidence type="ECO:0000256" key="3">
    <source>
        <dbReference type="ARBA" id="ARBA00022517"/>
    </source>
</evidence>
<dbReference type="InterPro" id="IPR016484">
    <property type="entry name" value="GTPase_Der"/>
</dbReference>
<sequence>MTESLDTASSGAAEENGNDEYVPEGSDEVAEHLASMDDAEADLRAATLRAGLADYDLDEDDAALLAGEAEEWDADTPARMDPVLAIIGRPNVGKSTLVNRILGRREAVVEDVPGVTRDRVSYPGEWNGRKFTLVDTGGWEHDAKGIHAMVAEQAEIAVSMADAVLFVVDATVGATATDELVMRMLRKSKKPVLLVANKVDDFAQEADASALWGLGFGQPYPVSALHGRGVADLLDAALEVLPEFSAIAGVERTGGPRRVALIGRPNVGKSSLLNKLAGSERAVVNELAGTTRDPIDEYIELGGKTWRFVDTAGIRRRQHMAQGAEYYASLRTQAALEKAEVAVVLLGADEVLSEQDVRILALAIESGRALVIAFNKWDLMDDERRRWLEREIEKDLAHVEWAPRVNISAKTGWHKDRLVPALEKALAGWDTRIPTGRLNAFLGELVAAHPHPVRGGKQAAAHPVRHPGAEPPAEVRAVHHRLPRPGVPPLHHASPARDVRLRGHADRDQHAREGAPREEEVALRRGWAEPSEGNARRR</sequence>
<evidence type="ECO:0000256" key="10">
    <source>
        <dbReference type="SAM" id="MobiDB-lite"/>
    </source>
</evidence>
<dbReference type="NCBIfam" id="TIGR03594">
    <property type="entry name" value="GTPase_EngA"/>
    <property type="match status" value="1"/>
</dbReference>
<feature type="binding site" evidence="8">
    <location>
        <begin position="375"/>
        <end position="378"/>
    </location>
    <ligand>
        <name>GTP</name>
        <dbReference type="ChEBI" id="CHEBI:37565"/>
        <label>2</label>
    </ligand>
</feature>
<evidence type="ECO:0000313" key="13">
    <source>
        <dbReference type="Proteomes" id="UP001319861"/>
    </source>
</evidence>
<feature type="binding site" evidence="8">
    <location>
        <begin position="310"/>
        <end position="314"/>
    </location>
    <ligand>
        <name>GTP</name>
        <dbReference type="ChEBI" id="CHEBI:37565"/>
        <label>2</label>
    </ligand>
</feature>
<dbReference type="EMBL" id="AP024525">
    <property type="protein sequence ID" value="BCT75896.1"/>
    <property type="molecule type" value="Genomic_DNA"/>
</dbReference>
<accession>A0ABN6FGW9</accession>
<dbReference type="Proteomes" id="UP001319861">
    <property type="component" value="Chromosome"/>
</dbReference>
<feature type="binding site" evidence="8">
    <location>
        <begin position="197"/>
        <end position="200"/>
    </location>
    <ligand>
        <name>GTP</name>
        <dbReference type="ChEBI" id="CHEBI:37565"/>
        <label>1</label>
    </ligand>
</feature>
<dbReference type="NCBIfam" id="TIGR00231">
    <property type="entry name" value="small_GTP"/>
    <property type="match status" value="2"/>
</dbReference>
<dbReference type="InterPro" id="IPR031166">
    <property type="entry name" value="G_ENGA"/>
</dbReference>
<comment type="similarity">
    <text evidence="1 8 9">Belongs to the TRAFAC class TrmE-Era-EngA-EngB-Septin-like GTPase superfamily. EngA (Der) GTPase family.</text>
</comment>
<evidence type="ECO:0000256" key="2">
    <source>
        <dbReference type="ARBA" id="ARBA00020953"/>
    </source>
</evidence>
<name>A0ABN6FGW9_SINCY</name>
<reference evidence="12 13" key="1">
    <citation type="journal article" date="2021" name="J. Biosci. Bioeng.">
        <title>Identification and characterization of a chc gene cluster responsible for the aromatization pathway of cyclohexanecarboxylate degradation in Sinomonas cyclohexanicum ATCC 51369.</title>
        <authorList>
            <person name="Yamamoto T."/>
            <person name="Hasegawa Y."/>
            <person name="Lau P.C.K."/>
            <person name="Iwaki H."/>
        </authorList>
    </citation>
    <scope>NUCLEOTIDE SEQUENCE [LARGE SCALE GENOMIC DNA]</scope>
    <source>
        <strain evidence="12 13">ATCC 51369</strain>
    </source>
</reference>
<feature type="compositionally biased region" description="Acidic residues" evidence="10">
    <location>
        <begin position="16"/>
        <end position="28"/>
    </location>
</feature>
<feature type="domain" description="EngA-type G" evidence="11">
    <location>
        <begin position="82"/>
        <end position="245"/>
    </location>
</feature>
<keyword evidence="3 8" id="KW-0690">Ribosome biogenesis</keyword>
<dbReference type="InterPro" id="IPR006073">
    <property type="entry name" value="GTP-bd"/>
</dbReference>
<comment type="subunit">
    <text evidence="8">Associates with the 50S ribosomal subunit.</text>
</comment>
<evidence type="ECO:0000256" key="6">
    <source>
        <dbReference type="ARBA" id="ARBA00023134"/>
    </source>
</evidence>
<dbReference type="HAMAP" id="MF_00195">
    <property type="entry name" value="GTPase_Der"/>
    <property type="match status" value="1"/>
</dbReference>
<dbReference type="CDD" id="cd01894">
    <property type="entry name" value="EngA1"/>
    <property type="match status" value="1"/>
</dbReference>
<dbReference type="PROSITE" id="PS51712">
    <property type="entry name" value="G_ENGA"/>
    <property type="match status" value="2"/>
</dbReference>
<feature type="binding site" evidence="8">
    <location>
        <begin position="263"/>
        <end position="270"/>
    </location>
    <ligand>
        <name>GTP</name>
        <dbReference type="ChEBI" id="CHEBI:37565"/>
        <label>2</label>
    </ligand>
</feature>
<dbReference type="SMART" id="SM00382">
    <property type="entry name" value="AAA"/>
    <property type="match status" value="2"/>
</dbReference>
<evidence type="ECO:0000256" key="1">
    <source>
        <dbReference type="ARBA" id="ARBA00008279"/>
    </source>
</evidence>
<feature type="binding site" evidence="8">
    <location>
        <begin position="88"/>
        <end position="95"/>
    </location>
    <ligand>
        <name>GTP</name>
        <dbReference type="ChEBI" id="CHEBI:37565"/>
        <label>1</label>
    </ligand>
</feature>
<dbReference type="NCBIfam" id="NF002828">
    <property type="entry name" value="PRK03003.1"/>
    <property type="match status" value="1"/>
</dbReference>
<feature type="region of interest" description="Disordered" evidence="10">
    <location>
        <begin position="482"/>
        <end position="538"/>
    </location>
</feature>
<proteinExistence type="inferred from homology"/>
<dbReference type="InterPro" id="IPR003593">
    <property type="entry name" value="AAA+_ATPase"/>
</dbReference>
<evidence type="ECO:0000259" key="11">
    <source>
        <dbReference type="PROSITE" id="PS51712"/>
    </source>
</evidence>
<dbReference type="CDD" id="cd01895">
    <property type="entry name" value="EngA2"/>
    <property type="match status" value="1"/>
</dbReference>
<evidence type="ECO:0000256" key="5">
    <source>
        <dbReference type="ARBA" id="ARBA00022741"/>
    </source>
</evidence>
<evidence type="ECO:0000256" key="8">
    <source>
        <dbReference type="HAMAP-Rule" id="MF_00195"/>
    </source>
</evidence>
<dbReference type="InterPro" id="IPR027417">
    <property type="entry name" value="P-loop_NTPase"/>
</dbReference>
<feature type="region of interest" description="Disordered" evidence="10">
    <location>
        <begin position="1"/>
        <end position="28"/>
    </location>
</feature>
<gene>
    <name evidence="8" type="primary">der</name>
    <name evidence="12" type="ORF">SCMU_17380</name>
</gene>
<organism evidence="12 13">
    <name type="scientific">Sinomonas cyclohexanicum</name>
    <name type="common">Corynebacterium cyclohexanicum</name>
    <dbReference type="NCBI Taxonomy" id="322009"/>
    <lineage>
        <taxon>Bacteria</taxon>
        <taxon>Bacillati</taxon>
        <taxon>Actinomycetota</taxon>
        <taxon>Actinomycetes</taxon>
        <taxon>Micrococcales</taxon>
        <taxon>Micrococcaceae</taxon>
        <taxon>Sinomonas</taxon>
    </lineage>
</organism>
<feature type="domain" description="EngA-type G" evidence="11">
    <location>
        <begin position="257"/>
        <end position="430"/>
    </location>
</feature>
<dbReference type="Gene3D" id="3.40.50.300">
    <property type="entry name" value="P-loop containing nucleotide triphosphate hydrolases"/>
    <property type="match status" value="2"/>
</dbReference>
<dbReference type="PANTHER" id="PTHR43834">
    <property type="entry name" value="GTPASE DER"/>
    <property type="match status" value="1"/>
</dbReference>
<dbReference type="PRINTS" id="PR00326">
    <property type="entry name" value="GTP1OBG"/>
</dbReference>
<dbReference type="InterPro" id="IPR005225">
    <property type="entry name" value="Small_GTP-bd"/>
</dbReference>
<dbReference type="Pfam" id="PF01926">
    <property type="entry name" value="MMR_HSR1"/>
    <property type="match status" value="2"/>
</dbReference>
<feature type="compositionally biased region" description="Polar residues" evidence="10">
    <location>
        <begin position="1"/>
        <end position="10"/>
    </location>
</feature>